<organism evidence="18 19">
    <name type="scientific">Helobdella robusta</name>
    <name type="common">Californian leech</name>
    <dbReference type="NCBI Taxonomy" id="6412"/>
    <lineage>
        <taxon>Eukaryota</taxon>
        <taxon>Metazoa</taxon>
        <taxon>Spiralia</taxon>
        <taxon>Lophotrochozoa</taxon>
        <taxon>Annelida</taxon>
        <taxon>Clitellata</taxon>
        <taxon>Hirudinea</taxon>
        <taxon>Rhynchobdellida</taxon>
        <taxon>Glossiphoniidae</taxon>
        <taxon>Helobdella</taxon>
    </lineage>
</organism>
<dbReference type="GO" id="GO:0016887">
    <property type="term" value="F:ATP hydrolysis activity"/>
    <property type="evidence" value="ECO:0000318"/>
    <property type="project" value="GO_Central"/>
</dbReference>
<dbReference type="eggNOG" id="KOG0244">
    <property type="taxonomic scope" value="Eukaryota"/>
</dbReference>
<dbReference type="RefSeq" id="XP_009025993.1">
    <property type="nucleotide sequence ID" value="XM_009027745.1"/>
</dbReference>
<dbReference type="EMBL" id="KB097496">
    <property type="protein sequence ID" value="ESN95960.1"/>
    <property type="molecule type" value="Genomic_DNA"/>
</dbReference>
<evidence type="ECO:0000256" key="13">
    <source>
        <dbReference type="SAM" id="Coils"/>
    </source>
</evidence>
<reference evidence="19" key="1">
    <citation type="submission" date="2012-12" db="EMBL/GenBank/DDBJ databases">
        <authorList>
            <person name="Hellsten U."/>
            <person name="Grimwood J."/>
            <person name="Chapman J.A."/>
            <person name="Shapiro H."/>
            <person name="Aerts A."/>
            <person name="Otillar R.P."/>
            <person name="Terry A.Y."/>
            <person name="Boore J.L."/>
            <person name="Simakov O."/>
            <person name="Marletaz F."/>
            <person name="Cho S.-J."/>
            <person name="Edsinger-Gonzales E."/>
            <person name="Havlak P."/>
            <person name="Kuo D.-H."/>
            <person name="Larsson T."/>
            <person name="Lv J."/>
            <person name="Arendt D."/>
            <person name="Savage R."/>
            <person name="Osoegawa K."/>
            <person name="de Jong P."/>
            <person name="Lindberg D.R."/>
            <person name="Seaver E.C."/>
            <person name="Weisblat D.A."/>
            <person name="Putnam N.H."/>
            <person name="Grigoriev I.V."/>
            <person name="Rokhsar D.S."/>
        </authorList>
    </citation>
    <scope>NUCLEOTIDE SEQUENCE</scope>
</reference>
<keyword evidence="9 11" id="KW-0505">Motor protein</keyword>
<evidence type="ECO:0000256" key="10">
    <source>
        <dbReference type="ARBA" id="ARBA00023212"/>
    </source>
</evidence>
<dbReference type="PROSITE" id="PS00411">
    <property type="entry name" value="KINESIN_MOTOR_1"/>
    <property type="match status" value="1"/>
</dbReference>
<keyword evidence="4 12" id="KW-0493">Microtubule</keyword>
<dbReference type="InParanoid" id="T1EG28"/>
<name>T1EG28_HELRO</name>
<evidence type="ECO:0000256" key="1">
    <source>
        <dbReference type="ARBA" id="ARBA00004245"/>
    </source>
</evidence>
<protein>
    <recommendedName>
        <fullName evidence="12">Kinesin-like protein</fullName>
    </recommendedName>
</protein>
<feature type="compositionally biased region" description="Low complexity" evidence="14">
    <location>
        <begin position="265"/>
        <end position="292"/>
    </location>
</feature>
<dbReference type="InterPro" id="IPR027417">
    <property type="entry name" value="P-loop_NTPase"/>
</dbReference>
<keyword evidence="15" id="KW-0812">Transmembrane</keyword>
<comment type="subcellular location">
    <subcellularLocation>
        <location evidence="1">Cytoplasm</location>
        <location evidence="1">Cytoskeleton</location>
    </subcellularLocation>
</comment>
<dbReference type="Gene3D" id="3.40.850.10">
    <property type="entry name" value="Kinesin motor domain"/>
    <property type="match status" value="1"/>
</dbReference>
<dbReference type="AlphaFoldDB" id="T1EG28"/>
<keyword evidence="7 11" id="KW-0067">ATP-binding</keyword>
<feature type="domain" description="Kinesin motor" evidence="16">
    <location>
        <begin position="34"/>
        <end position="408"/>
    </location>
</feature>
<keyword evidence="5" id="KW-0677">Repeat</keyword>
<evidence type="ECO:0000256" key="4">
    <source>
        <dbReference type="ARBA" id="ARBA00022701"/>
    </source>
</evidence>
<dbReference type="EMBL" id="AMQM01006589">
    <property type="status" value="NOT_ANNOTATED_CDS"/>
    <property type="molecule type" value="Genomic_DNA"/>
</dbReference>
<keyword evidence="19" id="KW-1185">Reference proteome</keyword>
<feature type="transmembrane region" description="Helical" evidence="15">
    <location>
        <begin position="549"/>
        <end position="568"/>
    </location>
</feature>
<evidence type="ECO:0000256" key="2">
    <source>
        <dbReference type="ARBA" id="ARBA00022490"/>
    </source>
</evidence>
<dbReference type="PANTHER" id="PTHR47969:SF28">
    <property type="entry name" value="KINESIN-LIKE PROTEIN KIF21B"/>
    <property type="match status" value="1"/>
</dbReference>
<proteinExistence type="inferred from homology"/>
<evidence type="ECO:0000256" key="11">
    <source>
        <dbReference type="PROSITE-ProRule" id="PRU00283"/>
    </source>
</evidence>
<keyword evidence="8 13" id="KW-0175">Coiled coil</keyword>
<dbReference type="STRING" id="6412.T1EG28"/>
<evidence type="ECO:0000256" key="7">
    <source>
        <dbReference type="ARBA" id="ARBA00022840"/>
    </source>
</evidence>
<dbReference type="KEGG" id="hro:HELRODRAFT_114555"/>
<evidence type="ECO:0000256" key="14">
    <source>
        <dbReference type="SAM" id="MobiDB-lite"/>
    </source>
</evidence>
<keyword evidence="2" id="KW-0963">Cytoplasm</keyword>
<dbReference type="InterPro" id="IPR019821">
    <property type="entry name" value="Kinesin_motor_CS"/>
</dbReference>
<dbReference type="PANTHER" id="PTHR47969">
    <property type="entry name" value="CHROMOSOME-ASSOCIATED KINESIN KIF4A-RELATED"/>
    <property type="match status" value="1"/>
</dbReference>
<feature type="binding site" evidence="11">
    <location>
        <begin position="113"/>
        <end position="120"/>
    </location>
    <ligand>
        <name>ATP</name>
        <dbReference type="ChEBI" id="CHEBI:30616"/>
    </ligand>
</feature>
<comment type="similarity">
    <text evidence="11 12">Belongs to the TRAFAC class myosin-kinesin ATPase superfamily. Kinesin family.</text>
</comment>
<evidence type="ECO:0000313" key="17">
    <source>
        <dbReference type="EMBL" id="ESN95960.1"/>
    </source>
</evidence>
<evidence type="ECO:0000259" key="16">
    <source>
        <dbReference type="PROSITE" id="PS50067"/>
    </source>
</evidence>
<feature type="coiled-coil region" evidence="13">
    <location>
        <begin position="423"/>
        <end position="530"/>
    </location>
</feature>
<dbReference type="EnsemblMetazoa" id="HelroT114555">
    <property type="protein sequence ID" value="HelroP114555"/>
    <property type="gene ID" value="HelroG114555"/>
</dbReference>
<dbReference type="SMART" id="SM00129">
    <property type="entry name" value="KISc"/>
    <property type="match status" value="1"/>
</dbReference>
<dbReference type="InterPro" id="IPR027640">
    <property type="entry name" value="Kinesin-like_fam"/>
</dbReference>
<evidence type="ECO:0000256" key="5">
    <source>
        <dbReference type="ARBA" id="ARBA00022737"/>
    </source>
</evidence>
<evidence type="ECO:0000313" key="18">
    <source>
        <dbReference type="EnsemblMetazoa" id="HelroP114555"/>
    </source>
</evidence>
<keyword evidence="15" id="KW-0472">Membrane</keyword>
<dbReference type="GeneID" id="20195530"/>
<dbReference type="GO" id="GO:0008017">
    <property type="term" value="F:microtubule binding"/>
    <property type="evidence" value="ECO:0000318"/>
    <property type="project" value="GO_Central"/>
</dbReference>
<dbReference type="OMA" id="CDFMETL"/>
<dbReference type="InterPro" id="IPR036961">
    <property type="entry name" value="Kinesin_motor_dom_sf"/>
</dbReference>
<evidence type="ECO:0000313" key="19">
    <source>
        <dbReference type="Proteomes" id="UP000015101"/>
    </source>
</evidence>
<evidence type="ECO:0000256" key="12">
    <source>
        <dbReference type="RuleBase" id="RU000394"/>
    </source>
</evidence>
<dbReference type="SUPFAM" id="SSF52540">
    <property type="entry name" value="P-loop containing nucleoside triphosphate hydrolases"/>
    <property type="match status" value="1"/>
</dbReference>
<dbReference type="GO" id="GO:0005524">
    <property type="term" value="F:ATP binding"/>
    <property type="evidence" value="ECO:0007669"/>
    <property type="project" value="UniProtKB-UniRule"/>
</dbReference>
<gene>
    <name evidence="18" type="primary">20195530</name>
    <name evidence="17" type="ORF">HELRODRAFT_114555</name>
</gene>
<dbReference type="PROSITE" id="PS50067">
    <property type="entry name" value="KINESIN_MOTOR_2"/>
    <property type="match status" value="1"/>
</dbReference>
<keyword evidence="10" id="KW-0206">Cytoskeleton</keyword>
<dbReference type="InterPro" id="IPR001752">
    <property type="entry name" value="Kinesin_motor_dom"/>
</dbReference>
<dbReference type="GO" id="GO:0003777">
    <property type="term" value="F:microtubule motor activity"/>
    <property type="evidence" value="ECO:0000318"/>
    <property type="project" value="GO_Central"/>
</dbReference>
<reference evidence="18" key="3">
    <citation type="submission" date="2015-06" db="UniProtKB">
        <authorList>
            <consortium name="EnsemblMetazoa"/>
        </authorList>
    </citation>
    <scope>IDENTIFICATION</scope>
</reference>
<dbReference type="FunFam" id="3.40.850.10:FF:000011">
    <property type="entry name" value="Kinesin family member 21A"/>
    <property type="match status" value="1"/>
</dbReference>
<keyword evidence="3" id="KW-0853">WD repeat</keyword>
<evidence type="ECO:0000256" key="15">
    <source>
        <dbReference type="SAM" id="Phobius"/>
    </source>
</evidence>
<dbReference type="GO" id="GO:0005737">
    <property type="term" value="C:cytoplasm"/>
    <property type="evidence" value="ECO:0000318"/>
    <property type="project" value="GO_Central"/>
</dbReference>
<evidence type="ECO:0000256" key="3">
    <source>
        <dbReference type="ARBA" id="ARBA00022574"/>
    </source>
</evidence>
<dbReference type="HOGENOM" id="CLU_001485_2_1_1"/>
<keyword evidence="15" id="KW-1133">Transmembrane helix</keyword>
<dbReference type="GO" id="GO:0005874">
    <property type="term" value="C:microtubule"/>
    <property type="evidence" value="ECO:0000318"/>
    <property type="project" value="GO_Central"/>
</dbReference>
<dbReference type="PRINTS" id="PR00380">
    <property type="entry name" value="KINESINHEAVY"/>
</dbReference>
<dbReference type="Proteomes" id="UP000015101">
    <property type="component" value="Unassembled WGS sequence"/>
</dbReference>
<accession>T1EG28</accession>
<sequence>MCVCARDFIIKFRNDNQYRNHRWPELIISIIQNLNFIKIRVRPQSTNEKLDYCDTCTKVNQSAKQITLGSERRFTFDYVCDVGSDQGLVYDVCCKSLIDGLFEGYNASLIAYGQTGSGKTYTMGTSFDLNIEPEKVGIIPRAVDQLYSSIQNQIKMADGSVFPAPEFDIQAQFMELYNEEVFDLLSPSSMDKVTKKSGIRIHEDGEGNIQVTGLTSQPINSVEDAIRCLKIGTLSRSTASTNMNLTSSRSHAIFSITLTQKQTSDNNNNNNNNNNDDNNNNDNNGNNNKNNNGNDVIVITEFLRAKFNFVDLAGSERLKRTGATGERAKEGISINCGLLSLGNVISALGDVTKFGCHVPYRDSKLTRILQDSLGGNSRTVLIACISPSDRDFVETLNTLSYANRARNIRNKLSANKDLRTSSQDGDRKLIEALKAEVEELKKKLREVTEGGQSNDVICENQMLLAENRNLRDKIKALSSTMDEVTSSNVQLKTLVDVNAIQQGGNVEECIKKYVAEIERLKVRLSLAERNFEISTARSSSARPPSSSSSLRIIIKIILIIIITWRFVCQGRCFQGRAMSVTYLTMKI</sequence>
<dbReference type="OrthoDB" id="3176171at2759"/>
<dbReference type="CTD" id="20195530"/>
<feature type="region of interest" description="Disordered" evidence="14">
    <location>
        <begin position="260"/>
        <end position="292"/>
    </location>
</feature>
<dbReference type="Pfam" id="PF00225">
    <property type="entry name" value="Kinesin"/>
    <property type="match status" value="1"/>
</dbReference>
<dbReference type="GO" id="GO:0007018">
    <property type="term" value="P:microtubule-based movement"/>
    <property type="evidence" value="ECO:0000318"/>
    <property type="project" value="GO_Central"/>
</dbReference>
<evidence type="ECO:0000256" key="6">
    <source>
        <dbReference type="ARBA" id="ARBA00022741"/>
    </source>
</evidence>
<evidence type="ECO:0000256" key="8">
    <source>
        <dbReference type="ARBA" id="ARBA00023054"/>
    </source>
</evidence>
<reference evidence="17 19" key="2">
    <citation type="journal article" date="2013" name="Nature">
        <title>Insights into bilaterian evolution from three spiralian genomes.</title>
        <authorList>
            <person name="Simakov O."/>
            <person name="Marletaz F."/>
            <person name="Cho S.J."/>
            <person name="Edsinger-Gonzales E."/>
            <person name="Havlak P."/>
            <person name="Hellsten U."/>
            <person name="Kuo D.H."/>
            <person name="Larsson T."/>
            <person name="Lv J."/>
            <person name="Arendt D."/>
            <person name="Savage R."/>
            <person name="Osoegawa K."/>
            <person name="de Jong P."/>
            <person name="Grimwood J."/>
            <person name="Chapman J.A."/>
            <person name="Shapiro H."/>
            <person name="Aerts A."/>
            <person name="Otillar R.P."/>
            <person name="Terry A.Y."/>
            <person name="Boore J.L."/>
            <person name="Grigoriev I.V."/>
            <person name="Lindberg D.R."/>
            <person name="Seaver E.C."/>
            <person name="Weisblat D.A."/>
            <person name="Putnam N.H."/>
            <person name="Rokhsar D.S."/>
        </authorList>
    </citation>
    <scope>NUCLEOTIDE SEQUENCE</scope>
</reference>
<evidence type="ECO:0000256" key="9">
    <source>
        <dbReference type="ARBA" id="ARBA00023175"/>
    </source>
</evidence>
<dbReference type="GO" id="GO:0005871">
    <property type="term" value="C:kinesin complex"/>
    <property type="evidence" value="ECO:0000318"/>
    <property type="project" value="GO_Central"/>
</dbReference>
<keyword evidence="6 11" id="KW-0547">Nucleotide-binding</keyword>
<dbReference type="CDD" id="cd01372">
    <property type="entry name" value="KISc_KIF4"/>
    <property type="match status" value="1"/>
</dbReference>